<keyword evidence="2 5" id="KW-0812">Transmembrane</keyword>
<evidence type="ECO:0000256" key="5">
    <source>
        <dbReference type="SAM" id="Phobius"/>
    </source>
</evidence>
<dbReference type="Pfam" id="PF10277">
    <property type="entry name" value="Frag1"/>
    <property type="match status" value="1"/>
</dbReference>
<gene>
    <name evidence="7" type="primary">SFK1</name>
    <name evidence="7" type="ORF">AWJ20_3394</name>
</gene>
<evidence type="ECO:0000313" key="8">
    <source>
        <dbReference type="Proteomes" id="UP000189580"/>
    </source>
</evidence>
<dbReference type="GO" id="GO:0012505">
    <property type="term" value="C:endomembrane system"/>
    <property type="evidence" value="ECO:0007669"/>
    <property type="project" value="UniProtKB-SubCell"/>
</dbReference>
<dbReference type="InterPro" id="IPR050911">
    <property type="entry name" value="DRAM/TMEM150_Autophagy_Mod"/>
</dbReference>
<dbReference type="KEGG" id="slb:AWJ20_3394"/>
<feature type="transmembrane region" description="Helical" evidence="5">
    <location>
        <begin position="57"/>
        <end position="78"/>
    </location>
</feature>
<dbReference type="EMBL" id="CP014503">
    <property type="protein sequence ID" value="ANB15750.1"/>
    <property type="molecule type" value="Genomic_DNA"/>
</dbReference>
<dbReference type="GO" id="GO:0005886">
    <property type="term" value="C:plasma membrane"/>
    <property type="evidence" value="ECO:0007669"/>
    <property type="project" value="TreeGrafter"/>
</dbReference>
<feature type="domain" description="CWH43-like N-terminal" evidence="6">
    <location>
        <begin position="8"/>
        <end position="222"/>
    </location>
</feature>
<dbReference type="AlphaFoldDB" id="A0A161HHX6"/>
<dbReference type="Proteomes" id="UP000189580">
    <property type="component" value="Chromosome b"/>
</dbReference>
<keyword evidence="4 5" id="KW-0472">Membrane</keyword>
<accession>A0A161HHX6</accession>
<organism evidence="7 8">
    <name type="scientific">Sugiyamaella lignohabitans</name>
    <dbReference type="NCBI Taxonomy" id="796027"/>
    <lineage>
        <taxon>Eukaryota</taxon>
        <taxon>Fungi</taxon>
        <taxon>Dikarya</taxon>
        <taxon>Ascomycota</taxon>
        <taxon>Saccharomycotina</taxon>
        <taxon>Dipodascomycetes</taxon>
        <taxon>Dipodascales</taxon>
        <taxon>Trichomonascaceae</taxon>
        <taxon>Sugiyamaella</taxon>
    </lineage>
</organism>
<evidence type="ECO:0000256" key="1">
    <source>
        <dbReference type="ARBA" id="ARBA00004127"/>
    </source>
</evidence>
<proteinExistence type="predicted"/>
<feature type="transmembrane region" description="Helical" evidence="5">
    <location>
        <begin position="167"/>
        <end position="188"/>
    </location>
</feature>
<keyword evidence="8" id="KW-1185">Reference proteome</keyword>
<evidence type="ECO:0000256" key="4">
    <source>
        <dbReference type="ARBA" id="ARBA00023136"/>
    </source>
</evidence>
<dbReference type="RefSeq" id="XP_018738227.1">
    <property type="nucleotide sequence ID" value="XM_018880404.1"/>
</dbReference>
<dbReference type="GeneID" id="30035411"/>
<reference evidence="7 8" key="1">
    <citation type="submission" date="2016-02" db="EMBL/GenBank/DDBJ databases">
        <title>Complete genome sequence and transcriptome regulation of the pentose utilising yeast Sugiyamaella lignohabitans.</title>
        <authorList>
            <person name="Bellasio M."/>
            <person name="Peymann A."/>
            <person name="Valli M."/>
            <person name="Sipitzky M."/>
            <person name="Graf A."/>
            <person name="Sauer M."/>
            <person name="Marx H."/>
            <person name="Mattanovich D."/>
        </authorList>
    </citation>
    <scope>NUCLEOTIDE SEQUENCE [LARGE SCALE GENOMIC DNA]</scope>
    <source>
        <strain evidence="7 8">CBS 10342</strain>
    </source>
</reference>
<comment type="subcellular location">
    <subcellularLocation>
        <location evidence="1">Endomembrane system</location>
        <topology evidence="1">Multi-pass membrane protein</topology>
    </subcellularLocation>
</comment>
<dbReference type="OrthoDB" id="10032492at2759"/>
<name>A0A161HHX6_9ASCO</name>
<evidence type="ECO:0000256" key="3">
    <source>
        <dbReference type="ARBA" id="ARBA00022989"/>
    </source>
</evidence>
<dbReference type="PANTHER" id="PTHR21324">
    <property type="entry name" value="FASTING-INDUCIBLE INTEGRAL MEMBRANE PROTEIN TM6P1-RELATED"/>
    <property type="match status" value="1"/>
</dbReference>
<protein>
    <submittedName>
        <fullName evidence="7">Sfk1p</fullName>
    </submittedName>
</protein>
<sequence>MWGILHHWLLPLGACIIWWGMLIALLTCWAAQGHPIYDWITHRNIHVLYISDVSATNLQPIFISCSGAQGILYVLSLVSERYLRHAGRLLPNERRREKVLAAFSIFFGIIGQLGILFVAIFNTKVFPDVHVAMLCVFIVGVGISALFMIAEFALLDRAYPDVSRLRFSYVLKLVWFVIALGLVIAFAALADHGKRNSAAIVEWIISYFYGFYLLILVFDLIPAATTPKGKLLEKKVSNQLTRALSWIPGVPVVQTEPPFNAAEMAERAEVGDIVLGHRAHHGSEPEV</sequence>
<dbReference type="PANTHER" id="PTHR21324:SF2">
    <property type="entry name" value="EG:22E5.9 PROTEIN"/>
    <property type="match status" value="1"/>
</dbReference>
<evidence type="ECO:0000259" key="6">
    <source>
        <dbReference type="Pfam" id="PF10277"/>
    </source>
</evidence>
<evidence type="ECO:0000313" key="7">
    <source>
        <dbReference type="EMBL" id="ANB15750.1"/>
    </source>
</evidence>
<dbReference type="InterPro" id="IPR019402">
    <property type="entry name" value="CWH43_N"/>
</dbReference>
<evidence type="ECO:0000256" key="2">
    <source>
        <dbReference type="ARBA" id="ARBA00022692"/>
    </source>
</evidence>
<keyword evidence="3 5" id="KW-1133">Transmembrane helix</keyword>
<feature type="transmembrane region" description="Helical" evidence="5">
    <location>
        <begin position="200"/>
        <end position="221"/>
    </location>
</feature>
<feature type="transmembrane region" description="Helical" evidence="5">
    <location>
        <begin position="129"/>
        <end position="155"/>
    </location>
</feature>
<feature type="transmembrane region" description="Helical" evidence="5">
    <location>
        <begin position="99"/>
        <end position="123"/>
    </location>
</feature>